<feature type="transmembrane region" description="Helical" evidence="1">
    <location>
        <begin position="164"/>
        <end position="182"/>
    </location>
</feature>
<feature type="transmembrane region" description="Helical" evidence="1">
    <location>
        <begin position="122"/>
        <end position="143"/>
    </location>
</feature>
<gene>
    <name evidence="2" type="ORF">LJD61_05395</name>
</gene>
<feature type="transmembrane region" description="Helical" evidence="1">
    <location>
        <begin position="94"/>
        <end position="116"/>
    </location>
</feature>
<protein>
    <submittedName>
        <fullName evidence="2">DUF819 family protein</fullName>
    </submittedName>
</protein>
<dbReference type="InterPro" id="IPR008537">
    <property type="entry name" value="DUF819"/>
</dbReference>
<evidence type="ECO:0000313" key="3">
    <source>
        <dbReference type="Proteomes" id="UP001651880"/>
    </source>
</evidence>
<dbReference type="PANTHER" id="PTHR34289">
    <property type="entry name" value="PROTEIN, PUTATIVE (DUF819)-RELATED"/>
    <property type="match status" value="1"/>
</dbReference>
<feature type="transmembrane region" description="Helical" evidence="1">
    <location>
        <begin position="220"/>
        <end position="242"/>
    </location>
</feature>
<name>A0ABT1NCN1_9FIRM</name>
<proteinExistence type="predicted"/>
<evidence type="ECO:0000313" key="2">
    <source>
        <dbReference type="EMBL" id="MCQ1528980.1"/>
    </source>
</evidence>
<feature type="transmembrane region" description="Helical" evidence="1">
    <location>
        <begin position="378"/>
        <end position="399"/>
    </location>
</feature>
<dbReference type="RefSeq" id="WP_255226501.1">
    <property type="nucleotide sequence ID" value="NZ_JAJEKE010000003.1"/>
</dbReference>
<keyword evidence="1" id="KW-0472">Membrane</keyword>
<feature type="transmembrane region" description="Helical" evidence="1">
    <location>
        <begin position="41"/>
        <end position="60"/>
    </location>
</feature>
<accession>A0ABT1NCN1</accession>
<feature type="transmembrane region" description="Helical" evidence="1">
    <location>
        <begin position="254"/>
        <end position="278"/>
    </location>
</feature>
<keyword evidence="3" id="KW-1185">Reference proteome</keyword>
<feature type="transmembrane region" description="Helical" evidence="1">
    <location>
        <begin position="12"/>
        <end position="29"/>
    </location>
</feature>
<dbReference type="Pfam" id="PF05684">
    <property type="entry name" value="DUF819"/>
    <property type="match status" value="1"/>
</dbReference>
<keyword evidence="1" id="KW-1133">Transmembrane helix</keyword>
<dbReference type="EMBL" id="JAJEKE010000003">
    <property type="protein sequence ID" value="MCQ1528980.1"/>
    <property type="molecule type" value="Genomic_DNA"/>
</dbReference>
<organism evidence="2 3">
    <name type="scientific">Lutispora saccharofermentans</name>
    <dbReference type="NCBI Taxonomy" id="3024236"/>
    <lineage>
        <taxon>Bacteria</taxon>
        <taxon>Bacillati</taxon>
        <taxon>Bacillota</taxon>
        <taxon>Clostridia</taxon>
        <taxon>Lutisporales</taxon>
        <taxon>Lutisporaceae</taxon>
        <taxon>Lutispora</taxon>
    </lineage>
</organism>
<sequence>MGSLIKADQTWVLWAILTGLAAGSIYLEGKYKWASKVTSSIIALAGALILSNLHIIPTESPVYDTVWSYIIPLSIPMLLFNCNMKKIWKESGRLLGIFIIGSFGTTLGAFIGYFALHKYVPSLGYVAAIMTGSYIGGGVNFVALSDAFNVPSDIIASATVADNLLMALYFFVLLAMPSIPFFKKHFSHPLVDEIESSGMAALTSDNSNISRKTEITIKDVAFVIASSFIIVAASTEVAGLFSKIIPTGNAFLKALNSLLGNMYLVLTTITMLLATFKSEFFSSLRGAQEIGMFFMAVFMAVIGVPASISQIIYKAPLLLVFCAIMVLINLLVTLLGAKICKFSLEEAIIASNANIGGPATAPAMASAKGWTPLVGPSILVAVFGYIIGNYFGIIVGNILI</sequence>
<dbReference type="PANTHER" id="PTHR34289:SF8">
    <property type="entry name" value="DUF819 DOMAIN-CONTAINING PROTEIN"/>
    <property type="match status" value="1"/>
</dbReference>
<reference evidence="2 3" key="1">
    <citation type="submission" date="2021-10" db="EMBL/GenBank/DDBJ databases">
        <title>Lutispora strain m25 sp. nov., a thermophilic, non-spore-forming bacterium isolated from a lab-scale methanogenic bioreactor digesting anaerobic sludge.</title>
        <authorList>
            <person name="El Houari A."/>
            <person name="Mcdonald J."/>
        </authorList>
    </citation>
    <scope>NUCLEOTIDE SEQUENCE [LARGE SCALE GENOMIC DNA]</scope>
    <source>
        <strain evidence="3">m25</strain>
    </source>
</reference>
<feature type="transmembrane region" description="Helical" evidence="1">
    <location>
        <begin position="66"/>
        <end position="82"/>
    </location>
</feature>
<dbReference type="Proteomes" id="UP001651880">
    <property type="component" value="Unassembled WGS sequence"/>
</dbReference>
<comment type="caution">
    <text evidence="2">The sequence shown here is derived from an EMBL/GenBank/DDBJ whole genome shotgun (WGS) entry which is preliminary data.</text>
</comment>
<feature type="transmembrane region" description="Helical" evidence="1">
    <location>
        <begin position="315"/>
        <end position="337"/>
    </location>
</feature>
<keyword evidence="1" id="KW-0812">Transmembrane</keyword>
<evidence type="ECO:0000256" key="1">
    <source>
        <dbReference type="SAM" id="Phobius"/>
    </source>
</evidence>
<feature type="transmembrane region" description="Helical" evidence="1">
    <location>
        <begin position="290"/>
        <end position="308"/>
    </location>
</feature>